<sequence>MTMQTYVILLLGPLLGWRLGAAVVLTYLAEGAIGLPVFAGHANGLGLGYFAGPTAGYLVGYLAAVVLAGTLAERGWDRSIGGNFLTLLVAEITILVLGCTWLATTYGWETALSVGLWPFLLGDCLKLALAVGTLSALNRRKQLK</sequence>
<dbReference type="PANTHER" id="PTHR34295:SF1">
    <property type="entry name" value="BIOTIN TRANSPORTER BIOY"/>
    <property type="match status" value="1"/>
</dbReference>
<reference evidence="4" key="1">
    <citation type="submission" date="2022-05" db="EMBL/GenBank/DDBJ databases">
        <authorList>
            <person name="Jo J.-H."/>
            <person name="Im W.-T."/>
        </authorList>
    </citation>
    <scope>NUCLEOTIDE SEQUENCE</scope>
    <source>
        <strain evidence="4">SE158</strain>
    </source>
</reference>
<gene>
    <name evidence="4" type="ORF">LZ536_03855</name>
</gene>
<evidence type="ECO:0000256" key="1">
    <source>
        <dbReference type="ARBA" id="ARBA00010692"/>
    </source>
</evidence>
<feature type="transmembrane region" description="Helical" evidence="3">
    <location>
        <begin position="46"/>
        <end position="72"/>
    </location>
</feature>
<name>A0ABT0RL95_9SPHN</name>
<dbReference type="InterPro" id="IPR003784">
    <property type="entry name" value="BioY"/>
</dbReference>
<dbReference type="EMBL" id="JAMGBD010000001">
    <property type="protein sequence ID" value="MCL6683039.1"/>
    <property type="molecule type" value="Genomic_DNA"/>
</dbReference>
<organism evidence="4 5">
    <name type="scientific">Sphingomonas alba</name>
    <dbReference type="NCBI Taxonomy" id="2908208"/>
    <lineage>
        <taxon>Bacteria</taxon>
        <taxon>Pseudomonadati</taxon>
        <taxon>Pseudomonadota</taxon>
        <taxon>Alphaproteobacteria</taxon>
        <taxon>Sphingomonadales</taxon>
        <taxon>Sphingomonadaceae</taxon>
        <taxon>Sphingomonas</taxon>
    </lineage>
</organism>
<keyword evidence="2 3" id="KW-0472">Membrane</keyword>
<evidence type="ECO:0000313" key="5">
    <source>
        <dbReference type="Proteomes" id="UP001165363"/>
    </source>
</evidence>
<keyword evidence="2" id="KW-1003">Cell membrane</keyword>
<dbReference type="Pfam" id="PF02632">
    <property type="entry name" value="BioY"/>
    <property type="match status" value="1"/>
</dbReference>
<comment type="subcellular location">
    <subcellularLocation>
        <location evidence="2">Cell membrane</location>
        <topology evidence="2">Multi-pass membrane protein</topology>
    </subcellularLocation>
</comment>
<keyword evidence="2" id="KW-0813">Transport</keyword>
<dbReference type="Gene3D" id="1.10.1760.20">
    <property type="match status" value="1"/>
</dbReference>
<dbReference type="PANTHER" id="PTHR34295">
    <property type="entry name" value="BIOTIN TRANSPORTER BIOY"/>
    <property type="match status" value="1"/>
</dbReference>
<evidence type="ECO:0000256" key="3">
    <source>
        <dbReference type="SAM" id="Phobius"/>
    </source>
</evidence>
<keyword evidence="3" id="KW-1133">Transmembrane helix</keyword>
<dbReference type="PIRSF" id="PIRSF016661">
    <property type="entry name" value="BioY"/>
    <property type="match status" value="1"/>
</dbReference>
<comment type="similarity">
    <text evidence="1 2">Belongs to the BioY family.</text>
</comment>
<evidence type="ECO:0000313" key="4">
    <source>
        <dbReference type="EMBL" id="MCL6683039.1"/>
    </source>
</evidence>
<comment type="caution">
    <text evidence="4">The sequence shown here is derived from an EMBL/GenBank/DDBJ whole genome shotgun (WGS) entry which is preliminary data.</text>
</comment>
<evidence type="ECO:0000256" key="2">
    <source>
        <dbReference type="PIRNR" id="PIRNR016661"/>
    </source>
</evidence>
<dbReference type="Proteomes" id="UP001165363">
    <property type="component" value="Unassembled WGS sequence"/>
</dbReference>
<keyword evidence="5" id="KW-1185">Reference proteome</keyword>
<keyword evidence="3" id="KW-0812">Transmembrane</keyword>
<protein>
    <recommendedName>
        <fullName evidence="2">Biotin transporter</fullName>
    </recommendedName>
</protein>
<feature type="transmembrane region" description="Helical" evidence="3">
    <location>
        <begin position="84"/>
        <end position="104"/>
    </location>
</feature>
<accession>A0ABT0RL95</accession>
<proteinExistence type="inferred from homology"/>
<feature type="transmembrane region" description="Helical" evidence="3">
    <location>
        <begin position="116"/>
        <end position="137"/>
    </location>
</feature>